<dbReference type="InterPro" id="IPR005467">
    <property type="entry name" value="His_kinase_dom"/>
</dbReference>
<feature type="transmembrane region" description="Helical" evidence="2">
    <location>
        <begin position="74"/>
        <end position="98"/>
    </location>
</feature>
<keyword evidence="1" id="KW-0175">Coiled coil</keyword>
<protein>
    <submittedName>
        <fullName evidence="4">Two-component sensor histidine kinase</fullName>
    </submittedName>
</protein>
<dbReference type="InterPro" id="IPR003594">
    <property type="entry name" value="HATPase_dom"/>
</dbReference>
<dbReference type="PANTHER" id="PTHR34220">
    <property type="entry name" value="SENSOR HISTIDINE KINASE YPDA"/>
    <property type="match status" value="1"/>
</dbReference>
<feature type="domain" description="Histidine kinase" evidence="3">
    <location>
        <begin position="258"/>
        <end position="353"/>
    </location>
</feature>
<dbReference type="RefSeq" id="WP_179492142.1">
    <property type="nucleotide sequence ID" value="NZ_JACCCW010000002.1"/>
</dbReference>
<dbReference type="GO" id="GO:0000155">
    <property type="term" value="F:phosphorelay sensor kinase activity"/>
    <property type="evidence" value="ECO:0007669"/>
    <property type="project" value="InterPro"/>
</dbReference>
<dbReference type="EMBL" id="JACCCW010000002">
    <property type="protein sequence ID" value="NYF80622.1"/>
    <property type="molecule type" value="Genomic_DNA"/>
</dbReference>
<dbReference type="InterPro" id="IPR010559">
    <property type="entry name" value="Sig_transdc_His_kin_internal"/>
</dbReference>
<dbReference type="Pfam" id="PF06580">
    <property type="entry name" value="His_kinase"/>
    <property type="match status" value="1"/>
</dbReference>
<evidence type="ECO:0000256" key="2">
    <source>
        <dbReference type="SAM" id="Phobius"/>
    </source>
</evidence>
<keyword evidence="4" id="KW-0418">Kinase</keyword>
<keyword evidence="5" id="KW-1185">Reference proteome</keyword>
<organism evidence="4 5">
    <name type="scientific">Granulicella arctica</name>
    <dbReference type="NCBI Taxonomy" id="940613"/>
    <lineage>
        <taxon>Bacteria</taxon>
        <taxon>Pseudomonadati</taxon>
        <taxon>Acidobacteriota</taxon>
        <taxon>Terriglobia</taxon>
        <taxon>Terriglobales</taxon>
        <taxon>Acidobacteriaceae</taxon>
        <taxon>Granulicella</taxon>
    </lineage>
</organism>
<sequence length="363" mass="40991">MMKHILRWSVVSVVFWTAIALVFALPQLGQNNNLHKVLISALAEWWSWGIVVPGILALDQALPFPVQRIVPRLIAHLVLGPFVTAVYCYVETALKALLGVGAWSRLAGTGVITEALKGMFWSMLVYCLIVGVWEAYLYHQRYVSAELQMERLQRNFSEARLNALRMQLDPHFLFNALNTVSSQVEREPKLARRMIEHLGDLLRLSLNSQGVHEISLAEELAFLDHYLAIQRIRFGDTLKVEMRIAPDVKDALVPSLFIQPLVENAIRHGISKRARGGSIVLSAQRVEERLLIQVLDDGAGLPPGWSFEDHKGVGLSVTRERIAGLYPDNTSQFEVRRRREGGTEVYLSFPLHMRKETDDGLTI</sequence>
<accession>A0A7Y9TLY7</accession>
<feature type="coiled-coil region" evidence="1">
    <location>
        <begin position="142"/>
        <end position="169"/>
    </location>
</feature>
<gene>
    <name evidence="4" type="ORF">HDF17_002942</name>
</gene>
<feature type="transmembrane region" description="Helical" evidence="2">
    <location>
        <begin position="118"/>
        <end position="138"/>
    </location>
</feature>
<keyword evidence="2" id="KW-0812">Transmembrane</keyword>
<dbReference type="PANTHER" id="PTHR34220:SF7">
    <property type="entry name" value="SENSOR HISTIDINE KINASE YPDA"/>
    <property type="match status" value="1"/>
</dbReference>
<feature type="transmembrane region" description="Helical" evidence="2">
    <location>
        <begin position="5"/>
        <end position="25"/>
    </location>
</feature>
<evidence type="ECO:0000313" key="4">
    <source>
        <dbReference type="EMBL" id="NYF80622.1"/>
    </source>
</evidence>
<keyword evidence="4" id="KW-0808">Transferase</keyword>
<dbReference type="AlphaFoldDB" id="A0A7Y9TLY7"/>
<dbReference type="Pfam" id="PF02518">
    <property type="entry name" value="HATPase_c"/>
    <property type="match status" value="1"/>
</dbReference>
<keyword evidence="2" id="KW-1133">Transmembrane helix</keyword>
<evidence type="ECO:0000313" key="5">
    <source>
        <dbReference type="Proteomes" id="UP000589520"/>
    </source>
</evidence>
<proteinExistence type="predicted"/>
<dbReference type="Proteomes" id="UP000589520">
    <property type="component" value="Unassembled WGS sequence"/>
</dbReference>
<evidence type="ECO:0000256" key="1">
    <source>
        <dbReference type="SAM" id="Coils"/>
    </source>
</evidence>
<dbReference type="GO" id="GO:0016020">
    <property type="term" value="C:membrane"/>
    <property type="evidence" value="ECO:0007669"/>
    <property type="project" value="InterPro"/>
</dbReference>
<dbReference type="InterPro" id="IPR050640">
    <property type="entry name" value="Bact_2-comp_sensor_kinase"/>
</dbReference>
<evidence type="ECO:0000259" key="3">
    <source>
        <dbReference type="PROSITE" id="PS50109"/>
    </source>
</evidence>
<comment type="caution">
    <text evidence="4">The sequence shown here is derived from an EMBL/GenBank/DDBJ whole genome shotgun (WGS) entry which is preliminary data.</text>
</comment>
<keyword evidence="2" id="KW-0472">Membrane</keyword>
<name>A0A7Y9TLY7_9BACT</name>
<dbReference type="PROSITE" id="PS50109">
    <property type="entry name" value="HIS_KIN"/>
    <property type="match status" value="1"/>
</dbReference>
<reference evidence="4 5" key="1">
    <citation type="submission" date="2020-07" db="EMBL/GenBank/DDBJ databases">
        <title>Genomic Encyclopedia of Type Strains, Phase IV (KMG-V): Genome sequencing to study the core and pangenomes of soil and plant-associated prokaryotes.</title>
        <authorList>
            <person name="Whitman W."/>
        </authorList>
    </citation>
    <scope>NUCLEOTIDE SEQUENCE [LARGE SCALE GENOMIC DNA]</scope>
    <source>
        <strain evidence="4 5">X4EP2</strain>
    </source>
</reference>
<dbReference type="SUPFAM" id="SSF55874">
    <property type="entry name" value="ATPase domain of HSP90 chaperone/DNA topoisomerase II/histidine kinase"/>
    <property type="match status" value="1"/>
</dbReference>
<dbReference type="Gene3D" id="3.30.565.10">
    <property type="entry name" value="Histidine kinase-like ATPase, C-terminal domain"/>
    <property type="match status" value="1"/>
</dbReference>
<dbReference type="InterPro" id="IPR036890">
    <property type="entry name" value="HATPase_C_sf"/>
</dbReference>
<feature type="transmembrane region" description="Helical" evidence="2">
    <location>
        <begin position="45"/>
        <end position="62"/>
    </location>
</feature>